<evidence type="ECO:0000259" key="2">
    <source>
        <dbReference type="Pfam" id="PF02517"/>
    </source>
</evidence>
<dbReference type="eggNOG" id="COG1266">
    <property type="taxonomic scope" value="Bacteria"/>
</dbReference>
<proteinExistence type="predicted"/>
<keyword evidence="1" id="KW-1133">Transmembrane helix</keyword>
<dbReference type="Pfam" id="PF02517">
    <property type="entry name" value="Rce1-like"/>
    <property type="match status" value="1"/>
</dbReference>
<feature type="transmembrane region" description="Helical" evidence="1">
    <location>
        <begin position="204"/>
        <end position="221"/>
    </location>
</feature>
<evidence type="ECO:0000256" key="1">
    <source>
        <dbReference type="SAM" id="Phobius"/>
    </source>
</evidence>
<feature type="transmembrane region" description="Helical" evidence="1">
    <location>
        <begin position="25"/>
        <end position="52"/>
    </location>
</feature>
<dbReference type="OrthoDB" id="5322702at2"/>
<evidence type="ECO:0000313" key="3">
    <source>
        <dbReference type="EMBL" id="AFU99220.1"/>
    </source>
</evidence>
<reference evidence="3 4" key="1">
    <citation type="journal article" date="2013" name="Genome Announc.">
        <title>Complete genome sequence of Simiduia agarivorans SA1(T), a marine bacterium able to degrade a variety of polysaccharides.</title>
        <authorList>
            <person name="Lin S.Y."/>
            <person name="Shieh W.Y."/>
            <person name="Chen J.S."/>
            <person name="Tang S.L."/>
        </authorList>
    </citation>
    <scope>NUCLEOTIDE SEQUENCE [LARGE SCALE GENOMIC DNA]</scope>
    <source>
        <strain evidence="4">DSM 21679 / JCM 13881 / BCRC 17597 / SA1</strain>
    </source>
</reference>
<dbReference type="RefSeq" id="WP_015047384.1">
    <property type="nucleotide sequence ID" value="NC_018868.3"/>
</dbReference>
<dbReference type="GO" id="GO:0080120">
    <property type="term" value="P:CAAX-box protein maturation"/>
    <property type="evidence" value="ECO:0007669"/>
    <property type="project" value="UniProtKB-ARBA"/>
</dbReference>
<dbReference type="Proteomes" id="UP000000466">
    <property type="component" value="Chromosome"/>
</dbReference>
<gene>
    <name evidence="3" type="ordered locus">M5M_10195</name>
</gene>
<dbReference type="HOGENOM" id="CLU_055401_1_0_6"/>
<keyword evidence="1" id="KW-0812">Transmembrane</keyword>
<feature type="domain" description="CAAX prenyl protease 2/Lysostaphin resistance protein A-like" evidence="2">
    <location>
        <begin position="169"/>
        <end position="260"/>
    </location>
</feature>
<name>K4KLY1_SIMAS</name>
<protein>
    <submittedName>
        <fullName evidence="3">Abortive infection protein</fullName>
    </submittedName>
</protein>
<dbReference type="InterPro" id="IPR003675">
    <property type="entry name" value="Rce1/LyrA-like_dom"/>
</dbReference>
<dbReference type="KEGG" id="saga:M5M_10195"/>
<keyword evidence="1" id="KW-0472">Membrane</keyword>
<organism evidence="3 4">
    <name type="scientific">Simiduia agarivorans (strain DSM 21679 / JCM 13881 / BCRC 17597 / SA1)</name>
    <dbReference type="NCBI Taxonomy" id="1117647"/>
    <lineage>
        <taxon>Bacteria</taxon>
        <taxon>Pseudomonadati</taxon>
        <taxon>Pseudomonadota</taxon>
        <taxon>Gammaproteobacteria</taxon>
        <taxon>Cellvibrionales</taxon>
        <taxon>Cellvibrionaceae</taxon>
        <taxon>Simiduia</taxon>
    </lineage>
</organism>
<feature type="transmembrane region" description="Helical" evidence="1">
    <location>
        <begin position="227"/>
        <end position="245"/>
    </location>
</feature>
<sequence>MFYLFAALSLGATFAALKWNKPWAALPIVLVACGLLLPIQWLDLTSYLLPFAFALGYRQLNGRWAGVCALAAIVSALVIAFGLLPKVDAIGPIATQKLSAISAEWSIKAGLNKTLIGLALLPMVDWHRIDLSRWQKQLPLLLLGPLFIAVIAWALGLAWDFKLSLFTGLFMIANLCFVVINEEIFFRGVVQRQLHRVLGESGKGAWLAVIVAGGIFGLLHFGGGSFYVILATLAGIVYGAAFWLTRSIWAGVWTHIAVNSLHFIFLQYPVPA</sequence>
<dbReference type="GO" id="GO:0004175">
    <property type="term" value="F:endopeptidase activity"/>
    <property type="evidence" value="ECO:0007669"/>
    <property type="project" value="UniProtKB-ARBA"/>
</dbReference>
<evidence type="ECO:0000313" key="4">
    <source>
        <dbReference type="Proteomes" id="UP000000466"/>
    </source>
</evidence>
<dbReference type="EMBL" id="CP003746">
    <property type="protein sequence ID" value="AFU99220.1"/>
    <property type="molecule type" value="Genomic_DNA"/>
</dbReference>
<dbReference type="AlphaFoldDB" id="K4KLY1"/>
<feature type="transmembrane region" description="Helical" evidence="1">
    <location>
        <begin position="64"/>
        <end position="85"/>
    </location>
</feature>
<feature type="transmembrane region" description="Helical" evidence="1">
    <location>
        <begin position="165"/>
        <end position="184"/>
    </location>
</feature>
<accession>K4KLY1</accession>
<dbReference type="STRING" id="1117647.M5M_10195"/>
<keyword evidence="4" id="KW-1185">Reference proteome</keyword>
<feature type="transmembrane region" description="Helical" evidence="1">
    <location>
        <begin position="138"/>
        <end position="159"/>
    </location>
</feature>